<gene>
    <name evidence="1" type="ORF">MSP1404_LOCUS6441</name>
</gene>
<name>A0A7S0KRZ8_MICPS</name>
<organism evidence="1">
    <name type="scientific">Micromonas pusilla</name>
    <name type="common">Picoplanktonic green alga</name>
    <name type="synonym">Chromulina pusilla</name>
    <dbReference type="NCBI Taxonomy" id="38833"/>
    <lineage>
        <taxon>Eukaryota</taxon>
        <taxon>Viridiplantae</taxon>
        <taxon>Chlorophyta</taxon>
        <taxon>Mamiellophyceae</taxon>
        <taxon>Mamiellales</taxon>
        <taxon>Mamiellaceae</taxon>
        <taxon>Micromonas</taxon>
    </lineage>
</organism>
<accession>A0A7S0KRZ8</accession>
<protein>
    <submittedName>
        <fullName evidence="1">Uncharacterized protein</fullName>
    </submittedName>
</protein>
<reference evidence="1" key="1">
    <citation type="submission" date="2021-01" db="EMBL/GenBank/DDBJ databases">
        <authorList>
            <person name="Corre E."/>
            <person name="Pelletier E."/>
            <person name="Niang G."/>
            <person name="Scheremetjew M."/>
            <person name="Finn R."/>
            <person name="Kale V."/>
            <person name="Holt S."/>
            <person name="Cochrane G."/>
            <person name="Meng A."/>
            <person name="Brown T."/>
            <person name="Cohen L."/>
        </authorList>
    </citation>
    <scope>NUCLEOTIDE SEQUENCE</scope>
    <source>
        <strain evidence="1">CCMP494</strain>
    </source>
</reference>
<proteinExistence type="predicted"/>
<evidence type="ECO:0000313" key="1">
    <source>
        <dbReference type="EMBL" id="CAD8588380.1"/>
    </source>
</evidence>
<dbReference type="AlphaFoldDB" id="A0A7S0KRZ8"/>
<sequence>MDHHRRPSRGASAPTGRAIPAKIESDVAGGVTRPRRRKSLDPAAARPVLGDVTNAGARRVRAERKAPAADAKIRRSRRSKADIAADLFDDAADLFDQVLSYTKEKRE</sequence>
<dbReference type="EMBL" id="HBEV01008435">
    <property type="protein sequence ID" value="CAD8588380.1"/>
    <property type="molecule type" value="Transcribed_RNA"/>
</dbReference>